<sequence length="132" mass="13586">MISLGWRITGGLAAAVAIGGGGYALGDSAGANRVLARHATATARIVAAADRIRSATDKLAGQAATARTEQVTTERTIYRDAIKIVDRPVFQRICVDADGVQLLDRARDSANRGLTGEPAGAAADASPDTAQR</sequence>
<reference evidence="2 3" key="1">
    <citation type="submission" date="2020-08" db="EMBL/GenBank/DDBJ databases">
        <title>Genomic Encyclopedia of Type Strains, Phase IV (KMG-IV): sequencing the most valuable type-strain genomes for metagenomic binning, comparative biology and taxonomic classification.</title>
        <authorList>
            <person name="Goeker M."/>
        </authorList>
    </citation>
    <scope>NUCLEOTIDE SEQUENCE [LARGE SCALE GENOMIC DNA]</scope>
    <source>
        <strain evidence="2 3">DSM 103336</strain>
    </source>
</reference>
<dbReference type="Proteomes" id="UP000546701">
    <property type="component" value="Unassembled WGS sequence"/>
</dbReference>
<feature type="compositionally biased region" description="Low complexity" evidence="1">
    <location>
        <begin position="115"/>
        <end position="132"/>
    </location>
</feature>
<dbReference type="RefSeq" id="WP_157177325.1">
    <property type="nucleotide sequence ID" value="NZ_BMJP01000001.1"/>
</dbReference>
<name>A0A7W9F0I2_9SPHN</name>
<dbReference type="EMBL" id="JACIJR010000002">
    <property type="protein sequence ID" value="MBB5728253.1"/>
    <property type="molecule type" value="Genomic_DNA"/>
</dbReference>
<comment type="caution">
    <text evidence="2">The sequence shown here is derived from an EMBL/GenBank/DDBJ whole genome shotgun (WGS) entry which is preliminary data.</text>
</comment>
<gene>
    <name evidence="2" type="ORF">FHS99_000723</name>
</gene>
<keyword evidence="3" id="KW-1185">Reference proteome</keyword>
<evidence type="ECO:0000313" key="2">
    <source>
        <dbReference type="EMBL" id="MBB5728253.1"/>
    </source>
</evidence>
<dbReference type="AlphaFoldDB" id="A0A7W9F0I2"/>
<proteinExistence type="predicted"/>
<dbReference type="OrthoDB" id="7586293at2"/>
<organism evidence="2 3">
    <name type="scientific">Sphingomonas prati</name>
    <dbReference type="NCBI Taxonomy" id="1843237"/>
    <lineage>
        <taxon>Bacteria</taxon>
        <taxon>Pseudomonadati</taxon>
        <taxon>Pseudomonadota</taxon>
        <taxon>Alphaproteobacteria</taxon>
        <taxon>Sphingomonadales</taxon>
        <taxon>Sphingomonadaceae</taxon>
        <taxon>Sphingomonas</taxon>
    </lineage>
</organism>
<feature type="region of interest" description="Disordered" evidence="1">
    <location>
        <begin position="110"/>
        <end position="132"/>
    </location>
</feature>
<protein>
    <submittedName>
        <fullName evidence="2">Uncharacterized protein</fullName>
    </submittedName>
</protein>
<accession>A0A7W9F0I2</accession>
<evidence type="ECO:0000313" key="3">
    <source>
        <dbReference type="Proteomes" id="UP000546701"/>
    </source>
</evidence>
<evidence type="ECO:0000256" key="1">
    <source>
        <dbReference type="SAM" id="MobiDB-lite"/>
    </source>
</evidence>